<evidence type="ECO:0000259" key="5">
    <source>
        <dbReference type="PROSITE" id="PS50931"/>
    </source>
</evidence>
<gene>
    <name evidence="6" type="ORF">FHG71_17620</name>
</gene>
<dbReference type="InterPro" id="IPR005119">
    <property type="entry name" value="LysR_subst-bd"/>
</dbReference>
<dbReference type="Pfam" id="PF00126">
    <property type="entry name" value="HTH_1"/>
    <property type="match status" value="1"/>
</dbReference>
<dbReference type="OrthoDB" id="9813056at2"/>
<dbReference type="InterPro" id="IPR036390">
    <property type="entry name" value="WH_DNA-bd_sf"/>
</dbReference>
<accession>A0A5C4N888</accession>
<proteinExistence type="inferred from homology"/>
<evidence type="ECO:0000256" key="2">
    <source>
        <dbReference type="ARBA" id="ARBA00023015"/>
    </source>
</evidence>
<dbReference type="Pfam" id="PF03466">
    <property type="entry name" value="LysR_substrate"/>
    <property type="match status" value="1"/>
</dbReference>
<dbReference type="GO" id="GO:0003700">
    <property type="term" value="F:DNA-binding transcription factor activity"/>
    <property type="evidence" value="ECO:0007669"/>
    <property type="project" value="InterPro"/>
</dbReference>
<evidence type="ECO:0000256" key="3">
    <source>
        <dbReference type="ARBA" id="ARBA00023125"/>
    </source>
</evidence>
<dbReference type="SUPFAM" id="SSF46785">
    <property type="entry name" value="Winged helix' DNA-binding domain"/>
    <property type="match status" value="1"/>
</dbReference>
<dbReference type="EMBL" id="VDFV01000038">
    <property type="protein sequence ID" value="TNC65372.1"/>
    <property type="molecule type" value="Genomic_DNA"/>
</dbReference>
<protein>
    <submittedName>
        <fullName evidence="6">LysR family transcriptional regulator</fullName>
    </submittedName>
</protein>
<keyword evidence="3" id="KW-0238">DNA-binding</keyword>
<organism evidence="6 7">
    <name type="scientific">Rubellimicrobium roseum</name>
    <dbReference type="NCBI Taxonomy" id="687525"/>
    <lineage>
        <taxon>Bacteria</taxon>
        <taxon>Pseudomonadati</taxon>
        <taxon>Pseudomonadota</taxon>
        <taxon>Alphaproteobacteria</taxon>
        <taxon>Rhodobacterales</taxon>
        <taxon>Roseobacteraceae</taxon>
        <taxon>Rubellimicrobium</taxon>
    </lineage>
</organism>
<evidence type="ECO:0000256" key="1">
    <source>
        <dbReference type="ARBA" id="ARBA00009437"/>
    </source>
</evidence>
<dbReference type="Gene3D" id="3.40.190.10">
    <property type="entry name" value="Periplasmic binding protein-like II"/>
    <property type="match status" value="2"/>
</dbReference>
<dbReference type="PROSITE" id="PS50931">
    <property type="entry name" value="HTH_LYSR"/>
    <property type="match status" value="1"/>
</dbReference>
<dbReference type="InterPro" id="IPR000847">
    <property type="entry name" value="LysR_HTH_N"/>
</dbReference>
<dbReference type="PANTHER" id="PTHR30537:SF26">
    <property type="entry name" value="GLYCINE CLEAVAGE SYSTEM TRANSCRIPTIONAL ACTIVATOR"/>
    <property type="match status" value="1"/>
</dbReference>
<dbReference type="RefSeq" id="WP_139083013.1">
    <property type="nucleotide sequence ID" value="NZ_VDFV01000038.1"/>
</dbReference>
<keyword evidence="4" id="KW-0804">Transcription</keyword>
<dbReference type="PANTHER" id="PTHR30537">
    <property type="entry name" value="HTH-TYPE TRANSCRIPTIONAL REGULATOR"/>
    <property type="match status" value="1"/>
</dbReference>
<dbReference type="SUPFAM" id="SSF53850">
    <property type="entry name" value="Periplasmic binding protein-like II"/>
    <property type="match status" value="1"/>
</dbReference>
<keyword evidence="7" id="KW-1185">Reference proteome</keyword>
<name>A0A5C4N888_9RHOB</name>
<reference evidence="6 7" key="1">
    <citation type="submission" date="2019-06" db="EMBL/GenBank/DDBJ databases">
        <authorList>
            <person name="Jiang L."/>
        </authorList>
    </citation>
    <scope>NUCLEOTIDE SEQUENCE [LARGE SCALE GENOMIC DNA]</scope>
    <source>
        <strain evidence="6 7">YIM 48858</strain>
    </source>
</reference>
<sequence>MGSEISLRGPRLFRGLHYFEAVARLGSVSLAAEETGVSASAVSHQLRDLSAALGEELLVKQGRGIVLTEAGLRLFEGLGATFSGLDTMVAEVVGGRPRVLRLAVCSSFGPAWLAPRLPGFAEANPRLELELRLYSHDPEQTHSVADAIVTAQPIKPGFHSIELFEEMLVAVQSPRRFAATGLALPQLITTDLAEGEVGQDWHDYCRRTGLPFAEISKGGFVRCTHYILALELARAGMGVALVPDFLAAEGIGNGSLAYFDRSRQPSGRTYRLAFKVARRSDEAIRTFARWAQAEARKAYTKDPARRAVAS</sequence>
<dbReference type="Proteomes" id="UP000305709">
    <property type="component" value="Unassembled WGS sequence"/>
</dbReference>
<evidence type="ECO:0000313" key="6">
    <source>
        <dbReference type="EMBL" id="TNC65372.1"/>
    </source>
</evidence>
<dbReference type="InterPro" id="IPR036388">
    <property type="entry name" value="WH-like_DNA-bd_sf"/>
</dbReference>
<feature type="domain" description="HTH lysR-type" evidence="5">
    <location>
        <begin position="11"/>
        <end position="68"/>
    </location>
</feature>
<dbReference type="AlphaFoldDB" id="A0A5C4N888"/>
<comment type="caution">
    <text evidence="6">The sequence shown here is derived from an EMBL/GenBank/DDBJ whole genome shotgun (WGS) entry which is preliminary data.</text>
</comment>
<dbReference type="Gene3D" id="1.10.10.10">
    <property type="entry name" value="Winged helix-like DNA-binding domain superfamily/Winged helix DNA-binding domain"/>
    <property type="match status" value="1"/>
</dbReference>
<keyword evidence="2" id="KW-0805">Transcription regulation</keyword>
<evidence type="ECO:0000313" key="7">
    <source>
        <dbReference type="Proteomes" id="UP000305709"/>
    </source>
</evidence>
<evidence type="ECO:0000256" key="4">
    <source>
        <dbReference type="ARBA" id="ARBA00023163"/>
    </source>
</evidence>
<dbReference type="GO" id="GO:0006351">
    <property type="term" value="P:DNA-templated transcription"/>
    <property type="evidence" value="ECO:0007669"/>
    <property type="project" value="TreeGrafter"/>
</dbReference>
<dbReference type="GO" id="GO:0043565">
    <property type="term" value="F:sequence-specific DNA binding"/>
    <property type="evidence" value="ECO:0007669"/>
    <property type="project" value="TreeGrafter"/>
</dbReference>
<comment type="similarity">
    <text evidence="1">Belongs to the LysR transcriptional regulatory family.</text>
</comment>
<dbReference type="InterPro" id="IPR058163">
    <property type="entry name" value="LysR-type_TF_proteobact-type"/>
</dbReference>